<reference evidence="2" key="1">
    <citation type="journal article" date="2021" name="PeerJ">
        <title>Extensive microbial diversity within the chicken gut microbiome revealed by metagenomics and culture.</title>
        <authorList>
            <person name="Gilroy R."/>
            <person name="Ravi A."/>
            <person name="Getino M."/>
            <person name="Pursley I."/>
            <person name="Horton D.L."/>
            <person name="Alikhan N.F."/>
            <person name="Baker D."/>
            <person name="Gharbi K."/>
            <person name="Hall N."/>
            <person name="Watson M."/>
            <person name="Adriaenssens E.M."/>
            <person name="Foster-Nyarko E."/>
            <person name="Jarju S."/>
            <person name="Secka A."/>
            <person name="Antonio M."/>
            <person name="Oren A."/>
            <person name="Chaudhuri R.R."/>
            <person name="La Ragione R."/>
            <person name="Hildebrand F."/>
            <person name="Pallen M.J."/>
        </authorList>
    </citation>
    <scope>NUCLEOTIDE SEQUENCE</scope>
    <source>
        <strain evidence="2">ChiSjej1B19-8411</strain>
    </source>
</reference>
<comment type="caution">
    <text evidence="2">The sequence shown here is derived from an EMBL/GenBank/DDBJ whole genome shotgun (WGS) entry which is preliminary data.</text>
</comment>
<dbReference type="EMBL" id="DXEX01000181">
    <property type="protein sequence ID" value="HIX59723.1"/>
    <property type="molecule type" value="Genomic_DNA"/>
</dbReference>
<evidence type="ECO:0000259" key="1">
    <source>
        <dbReference type="Pfam" id="PF04754"/>
    </source>
</evidence>
<accession>A0A9D2B3E0</accession>
<proteinExistence type="predicted"/>
<protein>
    <submittedName>
        <fullName evidence="2">Rpn family recombination-promoting nuclease/putative transposase</fullName>
    </submittedName>
</protein>
<feature type="domain" description="Transposase (putative) YhgA-like" evidence="1">
    <location>
        <begin position="6"/>
        <end position="103"/>
    </location>
</feature>
<gene>
    <name evidence="2" type="ORF">IAA45_08420</name>
</gene>
<reference evidence="2" key="2">
    <citation type="submission" date="2021-04" db="EMBL/GenBank/DDBJ databases">
        <authorList>
            <person name="Gilroy R."/>
        </authorList>
    </citation>
    <scope>NUCLEOTIDE SEQUENCE</scope>
    <source>
        <strain evidence="2">ChiSjej1B19-8411</strain>
    </source>
</reference>
<dbReference type="InterPro" id="IPR006842">
    <property type="entry name" value="Transposase_31"/>
</dbReference>
<dbReference type="AlphaFoldDB" id="A0A9D2B3E0"/>
<organism evidence="2 3">
    <name type="scientific">Candidatus Blautia gallistercoris</name>
    <dbReference type="NCBI Taxonomy" id="2838490"/>
    <lineage>
        <taxon>Bacteria</taxon>
        <taxon>Bacillati</taxon>
        <taxon>Bacillota</taxon>
        <taxon>Clostridia</taxon>
        <taxon>Lachnospirales</taxon>
        <taxon>Lachnospiraceae</taxon>
        <taxon>Blautia</taxon>
    </lineage>
</organism>
<name>A0A9D2B3E0_9FIRM</name>
<evidence type="ECO:0000313" key="2">
    <source>
        <dbReference type="EMBL" id="HIX59723.1"/>
    </source>
</evidence>
<evidence type="ECO:0000313" key="3">
    <source>
        <dbReference type="Proteomes" id="UP000886817"/>
    </source>
</evidence>
<dbReference type="Proteomes" id="UP000886817">
    <property type="component" value="Unassembled WGS sequence"/>
</dbReference>
<dbReference type="Pfam" id="PF04754">
    <property type="entry name" value="Transposase_31"/>
    <property type="match status" value="1"/>
</dbReference>
<sequence>MSCFGKNDRLTPVLTIVLYFGANAWDGPRTLKEMLDLENCPPEVSQQIIDYPLHLIEVRNYPHMEKFQTDLRYTFGFLHRAENKQELMEYVSENESVFSHLDGNAYQLLRVMSNSGKILREKENYENDGGDYDMCQALLDMMEDSKAQGISIGEARGISIGESRGIQLAKEVIGLQMAGKSAEEIAAICQIPAEKVEEILR</sequence>